<evidence type="ECO:0000313" key="3">
    <source>
        <dbReference type="Proteomes" id="UP000195386"/>
    </source>
</evidence>
<protein>
    <recommendedName>
        <fullName evidence="4">DUF3575 domain-containing protein</fullName>
    </recommendedName>
</protein>
<comment type="caution">
    <text evidence="2">The sequence shown here is derived from an EMBL/GenBank/DDBJ whole genome shotgun (WGS) entry which is preliminary data.</text>
</comment>
<accession>A0A1Y3Z5S3</accession>
<proteinExistence type="predicted"/>
<evidence type="ECO:0000256" key="1">
    <source>
        <dbReference type="SAM" id="SignalP"/>
    </source>
</evidence>
<dbReference type="RefSeq" id="WP_239419901.1">
    <property type="nucleotide sequence ID" value="NZ_DBFNTI010000014.1"/>
</dbReference>
<evidence type="ECO:0008006" key="4">
    <source>
        <dbReference type="Google" id="ProtNLM"/>
    </source>
</evidence>
<organism evidence="2 3">
    <name type="scientific">Bacteroides clarus</name>
    <dbReference type="NCBI Taxonomy" id="626929"/>
    <lineage>
        <taxon>Bacteria</taxon>
        <taxon>Pseudomonadati</taxon>
        <taxon>Bacteroidota</taxon>
        <taxon>Bacteroidia</taxon>
        <taxon>Bacteroidales</taxon>
        <taxon>Bacteroidaceae</taxon>
        <taxon>Bacteroides</taxon>
    </lineage>
</organism>
<feature type="chain" id="PRO_5013051092" description="DUF3575 domain-containing protein" evidence="1">
    <location>
        <begin position="25"/>
        <end position="233"/>
    </location>
</feature>
<dbReference type="Pfam" id="PF12099">
    <property type="entry name" value="DUF3575"/>
    <property type="match status" value="1"/>
</dbReference>
<gene>
    <name evidence="2" type="ORF">B5F97_06660</name>
</gene>
<dbReference type="InterPro" id="IPR021958">
    <property type="entry name" value="DUF3575"/>
</dbReference>
<feature type="signal peptide" evidence="1">
    <location>
        <begin position="1"/>
        <end position="24"/>
    </location>
</feature>
<keyword evidence="1" id="KW-0732">Signal</keyword>
<sequence length="233" mass="26959">MIKKSTGIILLMAIFCGISTHVYAQAEKDNTTTIPAKERWAFETNAVDWLLLTPNVGVEFDLSNSIKNRWVIGAKIKWNGNTKVNMSNRIQMGINDYRLEVKRYAKPTFNVRPGQDRIPKFWRTYYWGFYAGYSKFTGIWSKGAAGDMFHLGLTGGWQLPVYKCKQGAIDLDLGLSVGAAYAKYDKFQYKDNHLIYTKSRDRHILPYPILTDIRVGFVYRFTSIRNKYSHRQK</sequence>
<name>A0A1Y3Z5S3_9BACE</name>
<reference evidence="3" key="1">
    <citation type="submission" date="2017-04" db="EMBL/GenBank/DDBJ databases">
        <title>Function of individual gut microbiota members based on whole genome sequencing of pure cultures obtained from chicken caecum.</title>
        <authorList>
            <person name="Medvecky M."/>
            <person name="Cejkova D."/>
            <person name="Polansky O."/>
            <person name="Karasova D."/>
            <person name="Kubasova T."/>
            <person name="Cizek A."/>
            <person name="Rychlik I."/>
        </authorList>
    </citation>
    <scope>NUCLEOTIDE SEQUENCE [LARGE SCALE GENOMIC DNA]</scope>
    <source>
        <strain evidence="3">An43</strain>
    </source>
</reference>
<dbReference type="Proteomes" id="UP000195386">
    <property type="component" value="Unassembled WGS sequence"/>
</dbReference>
<dbReference type="AlphaFoldDB" id="A0A1Y3Z5S3"/>
<dbReference type="EMBL" id="NFII01000004">
    <property type="protein sequence ID" value="OUO01891.1"/>
    <property type="molecule type" value="Genomic_DNA"/>
</dbReference>
<evidence type="ECO:0000313" key="2">
    <source>
        <dbReference type="EMBL" id="OUO01891.1"/>
    </source>
</evidence>